<proteinExistence type="predicted"/>
<dbReference type="InParanoid" id="A0A369JVT9"/>
<keyword evidence="4" id="KW-1185">Reference proteome</keyword>
<gene>
    <name evidence="3" type="ORF">Hypma_008518</name>
</gene>
<evidence type="ECO:0000313" key="4">
    <source>
        <dbReference type="Proteomes" id="UP000076154"/>
    </source>
</evidence>
<evidence type="ECO:0000256" key="1">
    <source>
        <dbReference type="SAM" id="MobiDB-lite"/>
    </source>
</evidence>
<feature type="domain" description="DUF6532" evidence="2">
    <location>
        <begin position="240"/>
        <end position="440"/>
    </location>
</feature>
<sequence length="491" mass="54693">MDASSSDEMHAAREASLAARHQRRDARLAPEVHRPANIGAVMSTMSRTAPAAPVSSEPAALPAVNQEHDGFNDYTLTEEERSEMMDDPSANLFFSGMTFEGITAEQSLVDIFSSSSSQITSSSVPLPPLRLQSRPARAVPRSAPFTPLNGSRTPLIRRTHVFPPTPGGGHSQNGISNQENFPPVGTIPPSLNKRARVEDSDDEHGPESVPTSTPSPSSGTTRGIRASDLNPARRRILDQALVHFRMKLAAETIYPTDEQAVIWALQAWTDALTNLSQHHGYVGDTTPTADEIALIKARVPQIRGQLRDKARDFVPNYGFRNSGQVEDINHNRSLVDALLDRSSFVYRNPHDRKERGSFFRHPVIRDIVCKFFYGNKCKSEALQQPQYFGNRIPLPAMAAVATAAECVIGEWKTGTHVPMKFDTRIYEPIYNNHLRTLRNWYAFTEERGTRTTHLFLLEMFTFAREYAGVGFLAESSSSQYMFSEADFEDDE</sequence>
<feature type="region of interest" description="Disordered" evidence="1">
    <location>
        <begin position="1"/>
        <end position="35"/>
    </location>
</feature>
<feature type="compositionally biased region" description="Basic and acidic residues" evidence="1">
    <location>
        <begin position="25"/>
        <end position="34"/>
    </location>
</feature>
<feature type="compositionally biased region" description="Basic and acidic residues" evidence="1">
    <location>
        <begin position="195"/>
        <end position="206"/>
    </location>
</feature>
<evidence type="ECO:0000259" key="2">
    <source>
        <dbReference type="Pfam" id="PF20149"/>
    </source>
</evidence>
<feature type="region of interest" description="Disordered" evidence="1">
    <location>
        <begin position="117"/>
        <end position="231"/>
    </location>
</feature>
<dbReference type="EMBL" id="LUEZ02000044">
    <property type="protein sequence ID" value="RDB24485.1"/>
    <property type="molecule type" value="Genomic_DNA"/>
</dbReference>
<dbReference type="Pfam" id="PF20149">
    <property type="entry name" value="DUF6532"/>
    <property type="match status" value="1"/>
</dbReference>
<dbReference type="Proteomes" id="UP000076154">
    <property type="component" value="Unassembled WGS sequence"/>
</dbReference>
<name>A0A369JVT9_HYPMA</name>
<evidence type="ECO:0000313" key="3">
    <source>
        <dbReference type="EMBL" id="RDB24485.1"/>
    </source>
</evidence>
<feature type="compositionally biased region" description="Low complexity" evidence="1">
    <location>
        <begin position="207"/>
        <end position="221"/>
    </location>
</feature>
<protein>
    <recommendedName>
        <fullName evidence="2">DUF6532 domain-containing protein</fullName>
    </recommendedName>
</protein>
<organism evidence="3 4">
    <name type="scientific">Hypsizygus marmoreus</name>
    <name type="common">White beech mushroom</name>
    <name type="synonym">Agaricus marmoreus</name>
    <dbReference type="NCBI Taxonomy" id="39966"/>
    <lineage>
        <taxon>Eukaryota</taxon>
        <taxon>Fungi</taxon>
        <taxon>Dikarya</taxon>
        <taxon>Basidiomycota</taxon>
        <taxon>Agaricomycotina</taxon>
        <taxon>Agaricomycetes</taxon>
        <taxon>Agaricomycetidae</taxon>
        <taxon>Agaricales</taxon>
        <taxon>Tricholomatineae</taxon>
        <taxon>Lyophyllaceae</taxon>
        <taxon>Hypsizygus</taxon>
    </lineage>
</organism>
<reference evidence="3" key="1">
    <citation type="submission" date="2018-04" db="EMBL/GenBank/DDBJ databases">
        <title>Whole genome sequencing of Hypsizygus marmoreus.</title>
        <authorList>
            <person name="Choi I.-G."/>
            <person name="Min B."/>
            <person name="Kim J.-G."/>
            <person name="Kim S."/>
            <person name="Oh Y.-L."/>
            <person name="Kong W.-S."/>
            <person name="Park H."/>
            <person name="Jeong J."/>
            <person name="Song E.-S."/>
        </authorList>
    </citation>
    <scope>NUCLEOTIDE SEQUENCE [LARGE SCALE GENOMIC DNA]</scope>
    <source>
        <strain evidence="3">51987-8</strain>
    </source>
</reference>
<dbReference type="OrthoDB" id="2840219at2759"/>
<dbReference type="InterPro" id="IPR045341">
    <property type="entry name" value="DUF6532"/>
</dbReference>
<dbReference type="AlphaFoldDB" id="A0A369JVT9"/>
<accession>A0A369JVT9</accession>
<comment type="caution">
    <text evidence="3">The sequence shown here is derived from an EMBL/GenBank/DDBJ whole genome shotgun (WGS) entry which is preliminary data.</text>
</comment>